<dbReference type="Proteomes" id="UP000886786">
    <property type="component" value="Unassembled WGS sequence"/>
</dbReference>
<feature type="active site" description="Tele-AMP-histidine intermediate" evidence="1">
    <location>
        <position position="96"/>
    </location>
</feature>
<evidence type="ECO:0000313" key="5">
    <source>
        <dbReference type="EMBL" id="HIQ90966.1"/>
    </source>
</evidence>
<dbReference type="PANTHER" id="PTHR46648:SF1">
    <property type="entry name" value="ADENOSINE 5'-MONOPHOSPHORAMIDASE HNT1"/>
    <property type="match status" value="1"/>
</dbReference>
<feature type="domain" description="HIT" evidence="4">
    <location>
        <begin position="4"/>
        <end position="109"/>
    </location>
</feature>
<dbReference type="EMBL" id="DVFV01000093">
    <property type="protein sequence ID" value="HIQ90966.1"/>
    <property type="molecule type" value="Genomic_DNA"/>
</dbReference>
<dbReference type="Gene3D" id="3.30.428.10">
    <property type="entry name" value="HIT-like"/>
    <property type="match status" value="1"/>
</dbReference>
<dbReference type="PROSITE" id="PS51084">
    <property type="entry name" value="HIT_2"/>
    <property type="match status" value="1"/>
</dbReference>
<accession>A0A9D0ZR69</accession>
<dbReference type="PRINTS" id="PR00332">
    <property type="entry name" value="HISTRIAD"/>
</dbReference>
<protein>
    <submittedName>
        <fullName evidence="5">HIT family protein</fullName>
    </submittedName>
</protein>
<comment type="caution">
    <text evidence="5">The sequence shown here is derived from an EMBL/GenBank/DDBJ whole genome shotgun (WGS) entry which is preliminary data.</text>
</comment>
<reference evidence="5" key="2">
    <citation type="journal article" date="2021" name="PeerJ">
        <title>Extensive microbial diversity within the chicken gut microbiome revealed by metagenomics and culture.</title>
        <authorList>
            <person name="Gilroy R."/>
            <person name="Ravi A."/>
            <person name="Getino M."/>
            <person name="Pursley I."/>
            <person name="Horton D.L."/>
            <person name="Alikhan N.F."/>
            <person name="Baker D."/>
            <person name="Gharbi K."/>
            <person name="Hall N."/>
            <person name="Watson M."/>
            <person name="Adriaenssens E.M."/>
            <person name="Foster-Nyarko E."/>
            <person name="Jarju S."/>
            <person name="Secka A."/>
            <person name="Antonio M."/>
            <person name="Oren A."/>
            <person name="Chaudhuri R.R."/>
            <person name="La Ragione R."/>
            <person name="Hildebrand F."/>
            <person name="Pallen M.J."/>
        </authorList>
    </citation>
    <scope>NUCLEOTIDE SEQUENCE</scope>
    <source>
        <strain evidence="5">CHK147-3167</strain>
    </source>
</reference>
<dbReference type="InterPro" id="IPR011146">
    <property type="entry name" value="HIT-like"/>
</dbReference>
<dbReference type="Pfam" id="PF01230">
    <property type="entry name" value="HIT"/>
    <property type="match status" value="1"/>
</dbReference>
<feature type="short sequence motif" description="Histidine triad motif" evidence="2 3">
    <location>
        <begin position="94"/>
        <end position="98"/>
    </location>
</feature>
<gene>
    <name evidence="5" type="ORF">IAB27_05025</name>
</gene>
<dbReference type="GO" id="GO:0003824">
    <property type="term" value="F:catalytic activity"/>
    <property type="evidence" value="ECO:0007669"/>
    <property type="project" value="InterPro"/>
</dbReference>
<proteinExistence type="predicted"/>
<evidence type="ECO:0000256" key="2">
    <source>
        <dbReference type="PIRSR" id="PIRSR601310-3"/>
    </source>
</evidence>
<evidence type="ECO:0000259" key="4">
    <source>
        <dbReference type="PROSITE" id="PS51084"/>
    </source>
</evidence>
<evidence type="ECO:0000313" key="6">
    <source>
        <dbReference type="Proteomes" id="UP000886786"/>
    </source>
</evidence>
<organism evidence="5 6">
    <name type="scientific">Candidatus Coprosoma intestinipullorum</name>
    <dbReference type="NCBI Taxonomy" id="2840752"/>
    <lineage>
        <taxon>Bacteria</taxon>
        <taxon>Bacillati</taxon>
        <taxon>Bacillota</taxon>
        <taxon>Bacillota incertae sedis</taxon>
        <taxon>Candidatus Coprosoma</taxon>
    </lineage>
</organism>
<evidence type="ECO:0000256" key="3">
    <source>
        <dbReference type="PROSITE-ProRule" id="PRU00464"/>
    </source>
</evidence>
<dbReference type="InterPro" id="IPR039384">
    <property type="entry name" value="HINT"/>
</dbReference>
<dbReference type="InterPro" id="IPR001310">
    <property type="entry name" value="Histidine_triad_HIT"/>
</dbReference>
<name>A0A9D0ZR69_9FIRM</name>
<dbReference type="InterPro" id="IPR036265">
    <property type="entry name" value="HIT-like_sf"/>
</dbReference>
<dbReference type="GO" id="GO:0009117">
    <property type="term" value="P:nucleotide metabolic process"/>
    <property type="evidence" value="ECO:0007669"/>
    <property type="project" value="TreeGrafter"/>
</dbReference>
<dbReference type="PANTHER" id="PTHR46648">
    <property type="entry name" value="HIT FAMILY PROTEIN 1"/>
    <property type="match status" value="1"/>
</dbReference>
<sequence>MDCIFCKIVKGEIPSYTVYEDDIVKAFLDASPDANGHTLIVPKKHYKDLFDIDNDTLIHIMDVARKLDKTLREKLNTDGLTLVQNNGLYQEVKHFHLHLKPQYKGNPTKLKPEDVYKKITN</sequence>
<evidence type="ECO:0000256" key="1">
    <source>
        <dbReference type="PIRSR" id="PIRSR601310-1"/>
    </source>
</evidence>
<reference evidence="5" key="1">
    <citation type="submission" date="2020-10" db="EMBL/GenBank/DDBJ databases">
        <authorList>
            <person name="Gilroy R."/>
        </authorList>
    </citation>
    <scope>NUCLEOTIDE SEQUENCE</scope>
    <source>
        <strain evidence="5">CHK147-3167</strain>
    </source>
</reference>
<dbReference type="CDD" id="cd01277">
    <property type="entry name" value="HINT_subgroup"/>
    <property type="match status" value="1"/>
</dbReference>
<dbReference type="AlphaFoldDB" id="A0A9D0ZR69"/>
<dbReference type="SUPFAM" id="SSF54197">
    <property type="entry name" value="HIT-like"/>
    <property type="match status" value="1"/>
</dbReference>